<accession>A0A4U5NEJ3</accession>
<reference evidence="2" key="2">
    <citation type="journal article" date="2015" name="Genome Biol.">
        <title>Comparative genomics of Steinernema reveals deeply conserved gene regulatory networks.</title>
        <authorList>
            <person name="Dillman A.R."/>
            <person name="Macchietto M."/>
            <person name="Porter C.F."/>
            <person name="Rogers A."/>
            <person name="Williams B."/>
            <person name="Antoshechkin I."/>
            <person name="Lee M.M."/>
            <person name="Goodwin Z."/>
            <person name="Lu X."/>
            <person name="Lewis E.E."/>
            <person name="Goodrich-Blair H."/>
            <person name="Stock S.P."/>
            <person name="Adams B.J."/>
            <person name="Sternberg P.W."/>
            <person name="Mortazavi A."/>
        </authorList>
    </citation>
    <scope>NUCLEOTIDE SEQUENCE [LARGE SCALE GENOMIC DNA]</scope>
    <source>
        <strain evidence="2">ALL</strain>
    </source>
</reference>
<dbReference type="CDD" id="cd00037">
    <property type="entry name" value="CLECT"/>
    <property type="match status" value="2"/>
</dbReference>
<dbReference type="STRING" id="34508.A0A4U5NEJ3"/>
<dbReference type="OrthoDB" id="5873480at2759"/>
<sequence>MFSSKGRTNSPLQFVGSPDTTFSLNLAAAMAKPTAAVWVLCLGVLWGVAASSCPYGSFTSHLRNKCYHILPVGLHFEGASITCATFGGTLVSIRNWRDNEIIQERTLLTVQNKYLKNKKFWLGASDSQNDGRWKWVDGSFLNYTKWAKNEPSGKLGYNCIAMDAKTGRWHAEKCRSAASYVCEADLHLEPEPEACPTPPTCPPCPTCPSVPDTPCPPVEECPVCPTQEPLDWVQFGRFYYYLNKGKKNWTEAENWCRGYEAHLTSILSKSENDFLAKMIEEKPATSRIAAWIGAYTPKETMKFTWTDGSLMEYTNWFGELEIDENPDGNCGELLLLGEGPRVPKNGWWPNYCNRQAWFVCKKPASA</sequence>
<proteinExistence type="predicted"/>
<feature type="domain" description="C-type lectin" evidence="1">
    <location>
        <begin position="62"/>
        <end position="183"/>
    </location>
</feature>
<name>A0A4U5NEJ3_STECR</name>
<reference evidence="2" key="3">
    <citation type="journal article" date="2019" name="G3 (Bethesda)">
        <title>Hybrid Assembly of the Genome of the Entomopathogenic Nematode Steinernema carpocapsae Identifies the X-Chromosome.</title>
        <authorList>
            <person name="Serra L."/>
            <person name="Macchietto M."/>
            <person name="Macias-Munoz A."/>
            <person name="McGill C.J."/>
            <person name="Rodriguez I.M."/>
            <person name="Rodriguez B."/>
            <person name="Murad R."/>
            <person name="Mortazavi A."/>
        </authorList>
    </citation>
    <scope>NUCLEOTIDE SEQUENCE</scope>
    <source>
        <strain evidence="2">ALL</strain>
    </source>
</reference>
<organism evidence="2">
    <name type="scientific">Steinernema carpocapsae</name>
    <name type="common">Entomopathogenic nematode</name>
    <dbReference type="NCBI Taxonomy" id="34508"/>
    <lineage>
        <taxon>Eukaryota</taxon>
        <taxon>Metazoa</taxon>
        <taxon>Ecdysozoa</taxon>
        <taxon>Nematoda</taxon>
        <taxon>Chromadorea</taxon>
        <taxon>Rhabditida</taxon>
        <taxon>Tylenchina</taxon>
        <taxon>Panagrolaimomorpha</taxon>
        <taxon>Strongyloidoidea</taxon>
        <taxon>Steinernematidae</taxon>
        <taxon>Steinernema</taxon>
    </lineage>
</organism>
<dbReference type="SMART" id="SM00034">
    <property type="entry name" value="CLECT"/>
    <property type="match status" value="2"/>
</dbReference>
<dbReference type="Gene3D" id="3.10.100.10">
    <property type="entry name" value="Mannose-Binding Protein A, subunit A"/>
    <property type="match status" value="2"/>
</dbReference>
<dbReference type="InterPro" id="IPR001304">
    <property type="entry name" value="C-type_lectin-like"/>
</dbReference>
<dbReference type="InterPro" id="IPR016186">
    <property type="entry name" value="C-type_lectin-like/link_sf"/>
</dbReference>
<dbReference type="PROSITE" id="PS50041">
    <property type="entry name" value="C_TYPE_LECTIN_2"/>
    <property type="match status" value="2"/>
</dbReference>
<evidence type="ECO:0000313" key="2">
    <source>
        <dbReference type="EMBL" id="TKR81427.1"/>
    </source>
</evidence>
<dbReference type="InterPro" id="IPR016187">
    <property type="entry name" value="CTDL_fold"/>
</dbReference>
<comment type="caution">
    <text evidence="2">The sequence shown here is derived from an EMBL/GenBank/DDBJ whole genome shotgun (WGS) entry which is preliminary data.</text>
</comment>
<evidence type="ECO:0000259" key="1">
    <source>
        <dbReference type="PROSITE" id="PS50041"/>
    </source>
</evidence>
<feature type="domain" description="C-type lectin" evidence="1">
    <location>
        <begin position="235"/>
        <end position="361"/>
    </location>
</feature>
<protein>
    <recommendedName>
        <fullName evidence="1">C-type lectin domain-containing protein</fullName>
    </recommendedName>
</protein>
<dbReference type="EMBL" id="AZBU02000004">
    <property type="protein sequence ID" value="TKR81427.1"/>
    <property type="molecule type" value="Genomic_DNA"/>
</dbReference>
<gene>
    <name evidence="2" type="ORF">L596_015295</name>
</gene>
<dbReference type="InterPro" id="IPR050111">
    <property type="entry name" value="C-type_lectin/snaclec_domain"/>
</dbReference>
<dbReference type="Pfam" id="PF00059">
    <property type="entry name" value="Lectin_C"/>
    <property type="match status" value="2"/>
</dbReference>
<dbReference type="PANTHER" id="PTHR22803">
    <property type="entry name" value="MANNOSE, PHOSPHOLIPASE, LECTIN RECEPTOR RELATED"/>
    <property type="match status" value="1"/>
</dbReference>
<reference evidence="2" key="1">
    <citation type="submission" date="2013-11" db="EMBL/GenBank/DDBJ databases">
        <authorList>
            <person name="Sternberg P."/>
            <person name="Dillman A."/>
            <person name="Macchietto M."/>
        </authorList>
    </citation>
    <scope>NUCLEOTIDE SEQUENCE</scope>
    <source>
        <strain evidence="2">ALL</strain>
    </source>
</reference>
<dbReference type="AlphaFoldDB" id="A0A4U5NEJ3"/>
<dbReference type="SUPFAM" id="SSF56436">
    <property type="entry name" value="C-type lectin-like"/>
    <property type="match status" value="2"/>
</dbReference>